<dbReference type="GO" id="GO:0005524">
    <property type="term" value="F:ATP binding"/>
    <property type="evidence" value="ECO:0007669"/>
    <property type="project" value="UniProtKB-UniRule"/>
</dbReference>
<dbReference type="InterPro" id="IPR029071">
    <property type="entry name" value="Ubiquitin-like_domsf"/>
</dbReference>
<dbReference type="Gene3D" id="3.10.20.90">
    <property type="entry name" value="Phosphatidylinositol 3-kinase Catalytic Subunit, Chain A, domain 1"/>
    <property type="match status" value="1"/>
</dbReference>
<dbReference type="PROSITE" id="PS50033">
    <property type="entry name" value="UBX"/>
    <property type="match status" value="1"/>
</dbReference>
<feature type="domain" description="UBX" evidence="2">
    <location>
        <begin position="474"/>
        <end position="496"/>
    </location>
</feature>
<sequence length="627" mass="68623">MQNTIDLAHNIADLKTLMRDAVNQNSDVEMIRVLQVGREEFPEALKTLQRARWRFSSPSRTTVRAAATASFSTHECHRSRGRCHLPRQWEVWAYRAVRGVVSTAVDRAQYRKRGAPKYRRHAIQRLHRPLLGTQHAHVATTNSAVPATRIRGFVQGVRTLAMLPLRCVPAHLAHSAPMPVPFRLATVSSLRLRLRTPVPSSLAAASPPRGKPVLCLPPIRCHAHFPRLPLYELRAPVPSLPATAPPPCTSASPYLSRCVLSMCLSVLAPSSRSLSRPACPIPPPHRRLPPPRYTGTVLSARARAPAPVPSRLHVAAAPCPHTHHPGAAPNRPRPLRLPPRWLSRALEPPISISMCPSRPPSHSTRTPPLHPYLRPLHCPSCLRIPTPVSLRVHTAPPSPPMPRRPLRLHAPAVMRPQPRLARNAAARAALVRQLPELQRAAARAMCSPARGIARAAPVPASSGASINPRFEVNTTQPTTSIQVRLADGTRLIARMNLTTHVPERVGVVNNPPSPSAPLLEVPTAPGTGSATSATAVSMREAVGRDMLDREFMESGIDALRRLSRGGGMGLPSGTITRYEVDRDVKIGMGFFSDVYRGTWRNRTVAIKVLAECMPHELFIKGRNLEGV</sequence>
<keyword evidence="1" id="KW-0547">Nucleotide-binding</keyword>
<comment type="caution">
    <text evidence="3">The sequence shown here is derived from an EMBL/GenBank/DDBJ whole genome shotgun (WGS) entry which is preliminary data.</text>
</comment>
<dbReference type="InterPro" id="IPR017441">
    <property type="entry name" value="Protein_kinase_ATP_BS"/>
</dbReference>
<keyword evidence="4" id="KW-1185">Reference proteome</keyword>
<evidence type="ECO:0000259" key="2">
    <source>
        <dbReference type="PROSITE" id="PS50033"/>
    </source>
</evidence>
<accession>A0AAD6Z2C9</accession>
<feature type="binding site" evidence="1">
    <location>
        <position position="607"/>
    </location>
    <ligand>
        <name>ATP</name>
        <dbReference type="ChEBI" id="CHEBI:30616"/>
    </ligand>
</feature>
<dbReference type="Proteomes" id="UP001218218">
    <property type="component" value="Unassembled WGS sequence"/>
</dbReference>
<protein>
    <recommendedName>
        <fullName evidence="2">UBX domain-containing protein</fullName>
    </recommendedName>
</protein>
<gene>
    <name evidence="3" type="ORF">DFH08DRAFT_977068</name>
</gene>
<dbReference type="SUPFAM" id="SSF54236">
    <property type="entry name" value="Ubiquitin-like"/>
    <property type="match status" value="1"/>
</dbReference>
<proteinExistence type="predicted"/>
<dbReference type="PROSITE" id="PS00107">
    <property type="entry name" value="PROTEIN_KINASE_ATP"/>
    <property type="match status" value="1"/>
</dbReference>
<keyword evidence="1" id="KW-0067">ATP-binding</keyword>
<dbReference type="InterPro" id="IPR001012">
    <property type="entry name" value="UBX_dom"/>
</dbReference>
<name>A0AAD6Z2C9_9AGAR</name>
<organism evidence="3 4">
    <name type="scientific">Mycena albidolilacea</name>
    <dbReference type="NCBI Taxonomy" id="1033008"/>
    <lineage>
        <taxon>Eukaryota</taxon>
        <taxon>Fungi</taxon>
        <taxon>Dikarya</taxon>
        <taxon>Basidiomycota</taxon>
        <taxon>Agaricomycotina</taxon>
        <taxon>Agaricomycetes</taxon>
        <taxon>Agaricomycetidae</taxon>
        <taxon>Agaricales</taxon>
        <taxon>Marasmiineae</taxon>
        <taxon>Mycenaceae</taxon>
        <taxon>Mycena</taxon>
    </lineage>
</organism>
<evidence type="ECO:0000256" key="1">
    <source>
        <dbReference type="PROSITE-ProRule" id="PRU10141"/>
    </source>
</evidence>
<evidence type="ECO:0000313" key="3">
    <source>
        <dbReference type="EMBL" id="KAJ7303555.1"/>
    </source>
</evidence>
<reference evidence="3" key="1">
    <citation type="submission" date="2023-03" db="EMBL/GenBank/DDBJ databases">
        <title>Massive genome expansion in bonnet fungi (Mycena s.s.) driven by repeated elements and novel gene families across ecological guilds.</title>
        <authorList>
            <consortium name="Lawrence Berkeley National Laboratory"/>
            <person name="Harder C.B."/>
            <person name="Miyauchi S."/>
            <person name="Viragh M."/>
            <person name="Kuo A."/>
            <person name="Thoen E."/>
            <person name="Andreopoulos B."/>
            <person name="Lu D."/>
            <person name="Skrede I."/>
            <person name="Drula E."/>
            <person name="Henrissat B."/>
            <person name="Morin E."/>
            <person name="Kohler A."/>
            <person name="Barry K."/>
            <person name="LaButti K."/>
            <person name="Morin E."/>
            <person name="Salamov A."/>
            <person name="Lipzen A."/>
            <person name="Mereny Z."/>
            <person name="Hegedus B."/>
            <person name="Baldrian P."/>
            <person name="Stursova M."/>
            <person name="Weitz H."/>
            <person name="Taylor A."/>
            <person name="Grigoriev I.V."/>
            <person name="Nagy L.G."/>
            <person name="Martin F."/>
            <person name="Kauserud H."/>
        </authorList>
    </citation>
    <scope>NUCLEOTIDE SEQUENCE</scope>
    <source>
        <strain evidence="3">CBHHK002</strain>
    </source>
</reference>
<dbReference type="AlphaFoldDB" id="A0AAD6Z2C9"/>
<dbReference type="Gene3D" id="3.30.200.20">
    <property type="entry name" value="Phosphorylase Kinase, domain 1"/>
    <property type="match status" value="1"/>
</dbReference>
<evidence type="ECO:0000313" key="4">
    <source>
        <dbReference type="Proteomes" id="UP001218218"/>
    </source>
</evidence>
<dbReference type="EMBL" id="JARIHO010000105">
    <property type="protein sequence ID" value="KAJ7303555.1"/>
    <property type="molecule type" value="Genomic_DNA"/>
</dbReference>